<reference evidence="4" key="1">
    <citation type="submission" date="2015-07" db="EMBL/GenBank/DDBJ databases">
        <authorList>
            <person name="Rodrigo-Torres Lidia"/>
            <person name="Arahal R.David."/>
        </authorList>
    </citation>
    <scope>NUCLEOTIDE SEQUENCE [LARGE SCALE GENOMIC DNA]</scope>
    <source>
        <strain evidence="4">CECT 5096</strain>
    </source>
</reference>
<protein>
    <submittedName>
        <fullName evidence="3">Alpha/beta hydrolase fold protein</fullName>
    </submittedName>
</protein>
<dbReference type="InterPro" id="IPR050300">
    <property type="entry name" value="GDXG_lipolytic_enzyme"/>
</dbReference>
<dbReference type="GO" id="GO:0016787">
    <property type="term" value="F:hydrolase activity"/>
    <property type="evidence" value="ECO:0007669"/>
    <property type="project" value="UniProtKB-KW"/>
</dbReference>
<dbReference type="AlphaFoldDB" id="A0A0M6ZKY1"/>
<dbReference type="PANTHER" id="PTHR48081">
    <property type="entry name" value="AB HYDROLASE SUPERFAMILY PROTEIN C4A8.06C"/>
    <property type="match status" value="1"/>
</dbReference>
<dbReference type="InterPro" id="IPR029058">
    <property type="entry name" value="AB_hydrolase_fold"/>
</dbReference>
<proteinExistence type="predicted"/>
<gene>
    <name evidence="3" type="ORF">LA5096_02284</name>
</gene>
<evidence type="ECO:0000256" key="1">
    <source>
        <dbReference type="ARBA" id="ARBA00022801"/>
    </source>
</evidence>
<dbReference type="RefSeq" id="WP_158510458.1">
    <property type="nucleotide sequence ID" value="NZ_CXWA01000020.1"/>
</dbReference>
<keyword evidence="4" id="KW-1185">Reference proteome</keyword>
<dbReference type="Proteomes" id="UP000049983">
    <property type="component" value="Unassembled WGS sequence"/>
</dbReference>
<feature type="domain" description="Alpha/beta hydrolase fold-3" evidence="2">
    <location>
        <begin position="71"/>
        <end position="181"/>
    </location>
</feature>
<sequence>MNWSDERETWDCQFRFSDVLPDFATWLDWRNKASRKVGQAVSFERVAYGGHARQWFETTRFKGPQPQIVPVFIHGGYWRALSAEEHRCVLPGLSSLGTACVNVEYRLMPEFRLDELVSDSIAAIRTIANLYPDETRLLLVGHSAGAHLAISAAMKSDIANHLSGVIAVSGVYDLVPVAKSFLQDEISLSEAEIVDRSLVGVSLDVPLLCVVGGNETDEFKRQSRVMADNAGSGHLIVRGAHHLSILADLSAENSPLIEALGHWAGGAGNPEEVDTIAS</sequence>
<dbReference type="GeneID" id="97669674"/>
<dbReference type="Gene3D" id="3.40.50.1820">
    <property type="entry name" value="alpha/beta hydrolase"/>
    <property type="match status" value="1"/>
</dbReference>
<dbReference type="EMBL" id="CXWC01000009">
    <property type="protein sequence ID" value="CTQ69883.1"/>
    <property type="molecule type" value="Genomic_DNA"/>
</dbReference>
<accession>A0A0M6ZKY1</accession>
<name>A0A0M6ZKY1_9HYPH</name>
<organism evidence="3 4">
    <name type="scientific">Roseibium album</name>
    <dbReference type="NCBI Taxonomy" id="311410"/>
    <lineage>
        <taxon>Bacteria</taxon>
        <taxon>Pseudomonadati</taxon>
        <taxon>Pseudomonadota</taxon>
        <taxon>Alphaproteobacteria</taxon>
        <taxon>Hyphomicrobiales</taxon>
        <taxon>Stappiaceae</taxon>
        <taxon>Roseibium</taxon>
    </lineage>
</organism>
<dbReference type="InterPro" id="IPR013094">
    <property type="entry name" value="AB_hydrolase_3"/>
</dbReference>
<dbReference type="PANTHER" id="PTHR48081:SF33">
    <property type="entry name" value="KYNURENINE FORMAMIDASE"/>
    <property type="match status" value="1"/>
</dbReference>
<dbReference type="SUPFAM" id="SSF53474">
    <property type="entry name" value="alpha/beta-Hydrolases"/>
    <property type="match status" value="1"/>
</dbReference>
<evidence type="ECO:0000259" key="2">
    <source>
        <dbReference type="Pfam" id="PF07859"/>
    </source>
</evidence>
<dbReference type="STRING" id="311410.LA5095_06257"/>
<evidence type="ECO:0000313" key="3">
    <source>
        <dbReference type="EMBL" id="CTQ69883.1"/>
    </source>
</evidence>
<evidence type="ECO:0000313" key="4">
    <source>
        <dbReference type="Proteomes" id="UP000049983"/>
    </source>
</evidence>
<keyword evidence="1 3" id="KW-0378">Hydrolase</keyword>
<dbReference type="Pfam" id="PF07859">
    <property type="entry name" value="Abhydrolase_3"/>
    <property type="match status" value="1"/>
</dbReference>